<dbReference type="AlphaFoldDB" id="A0A8X6YQK5"/>
<comment type="caution">
    <text evidence="1">The sequence shown here is derived from an EMBL/GenBank/DDBJ whole genome shotgun (WGS) entry which is preliminary data.</text>
</comment>
<keyword evidence="2" id="KW-1185">Reference proteome</keyword>
<proteinExistence type="predicted"/>
<sequence length="217" mass="26129">MIQGKAFPKKYKRSYDGNYNYDSLQENFEILRPEYIQNIDPYRQQYTHRYIPNSYQWSYSEHHPMSNPSRQFHEDQSFHNKMKSKHTWHFIDQNHEMPITQYTDELQEHKVSIPFQKFSNEKESEESNEVTQNEFSKVSVKKPHLPVNEYELPIVVDRLTKKQPATQWVEYELPVVEMRPIVKEKPIKGKYVAHIEKPVVVREKPVKQKPVVVKEKP</sequence>
<reference evidence="1" key="1">
    <citation type="submission" date="2020-08" db="EMBL/GenBank/DDBJ databases">
        <title>Multicomponent nature underlies the extraordinary mechanical properties of spider dragline silk.</title>
        <authorList>
            <person name="Kono N."/>
            <person name="Nakamura H."/>
            <person name="Mori M."/>
            <person name="Yoshida Y."/>
            <person name="Ohtoshi R."/>
            <person name="Malay A.D."/>
            <person name="Moran D.A.P."/>
            <person name="Tomita M."/>
            <person name="Numata K."/>
            <person name="Arakawa K."/>
        </authorList>
    </citation>
    <scope>NUCLEOTIDE SEQUENCE</scope>
</reference>
<protein>
    <submittedName>
        <fullName evidence="1">Uncharacterized protein</fullName>
    </submittedName>
</protein>
<evidence type="ECO:0000313" key="2">
    <source>
        <dbReference type="Proteomes" id="UP000886998"/>
    </source>
</evidence>
<dbReference type="EMBL" id="BMAV01020459">
    <property type="protein sequence ID" value="GFY73919.1"/>
    <property type="molecule type" value="Genomic_DNA"/>
</dbReference>
<dbReference type="OrthoDB" id="10654690at2759"/>
<feature type="non-terminal residue" evidence="1">
    <location>
        <position position="1"/>
    </location>
</feature>
<organism evidence="1 2">
    <name type="scientific">Trichonephila inaurata madagascariensis</name>
    <dbReference type="NCBI Taxonomy" id="2747483"/>
    <lineage>
        <taxon>Eukaryota</taxon>
        <taxon>Metazoa</taxon>
        <taxon>Ecdysozoa</taxon>
        <taxon>Arthropoda</taxon>
        <taxon>Chelicerata</taxon>
        <taxon>Arachnida</taxon>
        <taxon>Araneae</taxon>
        <taxon>Araneomorphae</taxon>
        <taxon>Entelegynae</taxon>
        <taxon>Araneoidea</taxon>
        <taxon>Nephilidae</taxon>
        <taxon>Trichonephila</taxon>
        <taxon>Trichonephila inaurata</taxon>
    </lineage>
</organism>
<dbReference type="Proteomes" id="UP000886998">
    <property type="component" value="Unassembled WGS sequence"/>
</dbReference>
<gene>
    <name evidence="1" type="primary">NCL1_16056</name>
    <name evidence="1" type="ORF">TNIN_20031</name>
</gene>
<accession>A0A8X6YQK5</accession>
<evidence type="ECO:0000313" key="1">
    <source>
        <dbReference type="EMBL" id="GFY73919.1"/>
    </source>
</evidence>
<name>A0A8X6YQK5_9ARAC</name>